<protein>
    <submittedName>
        <fullName evidence="1">Uncharacterized protein</fullName>
    </submittedName>
</protein>
<dbReference type="EMBL" id="EF148558">
    <property type="protein sequence ID" value="ABK96522.1"/>
    <property type="molecule type" value="mRNA"/>
</dbReference>
<proteinExistence type="evidence at transcript level"/>
<name>A9PJG9_9ROSI</name>
<sequence>MILSIRKKARIENIWIGEFSILVLERKSILNPGSIPEPNKKKTFLIGWE</sequence>
<accession>A9PJG9</accession>
<evidence type="ECO:0000313" key="1">
    <source>
        <dbReference type="EMBL" id="ABK96522.1"/>
    </source>
</evidence>
<reference evidence="1" key="1">
    <citation type="journal article" date="2008" name="BMC Genomics">
        <title>Analysis of 4,664 high-quality sequence-finished poplar full-length cDNA clones and their utility for the discovery of genes responding to insect feeding.</title>
        <authorList>
            <person name="Ralph S.G."/>
            <person name="Chun H.J."/>
            <person name="Cooper D."/>
            <person name="Kirkpatrick R."/>
            <person name="Kolosova N."/>
            <person name="Gunter L."/>
            <person name="Tuskan G.A."/>
            <person name="Douglas C.J."/>
            <person name="Holt R.A."/>
            <person name="Jones S.J."/>
            <person name="Marra M.A."/>
            <person name="Bohlmann J."/>
        </authorList>
    </citation>
    <scope>NUCLEOTIDE SEQUENCE</scope>
    <source>
        <tissue evidence="1">Sapling trees one metre in height and grown under greenhouse conditions were exposed to continuous feeding by Malacosoma disstria Hubner</tissue>
    </source>
</reference>
<organism evidence="1">
    <name type="scientific">Populus trichocarpa x Populus deltoides</name>
    <dbReference type="NCBI Taxonomy" id="3695"/>
    <lineage>
        <taxon>Eukaryota</taxon>
        <taxon>Viridiplantae</taxon>
        <taxon>Streptophyta</taxon>
        <taxon>Embryophyta</taxon>
        <taxon>Tracheophyta</taxon>
        <taxon>Spermatophyta</taxon>
        <taxon>Magnoliopsida</taxon>
        <taxon>eudicotyledons</taxon>
        <taxon>Gunneridae</taxon>
        <taxon>Pentapetalae</taxon>
        <taxon>rosids</taxon>
        <taxon>fabids</taxon>
        <taxon>Malpighiales</taxon>
        <taxon>Salicaceae</taxon>
        <taxon>Saliceae</taxon>
        <taxon>Populus</taxon>
    </lineage>
</organism>
<dbReference type="AlphaFoldDB" id="A9PJG9"/>